<keyword evidence="1" id="KW-0812">Transmembrane</keyword>
<dbReference type="EMBL" id="FOME01000003">
    <property type="protein sequence ID" value="SFD23215.1"/>
    <property type="molecule type" value="Genomic_DNA"/>
</dbReference>
<evidence type="ECO:0000313" key="3">
    <source>
        <dbReference type="Proteomes" id="UP000199690"/>
    </source>
</evidence>
<evidence type="ECO:0000256" key="1">
    <source>
        <dbReference type="SAM" id="Phobius"/>
    </source>
</evidence>
<keyword evidence="3" id="KW-1185">Reference proteome</keyword>
<accession>A0ABY1DVE3</accession>
<feature type="transmembrane region" description="Helical" evidence="1">
    <location>
        <begin position="282"/>
        <end position="307"/>
    </location>
</feature>
<dbReference type="Proteomes" id="UP000199690">
    <property type="component" value="Unassembled WGS sequence"/>
</dbReference>
<keyword evidence="1" id="KW-1133">Transmembrane helix</keyword>
<reference evidence="2 3" key="1">
    <citation type="submission" date="2016-10" db="EMBL/GenBank/DDBJ databases">
        <authorList>
            <person name="Varghese N."/>
            <person name="Submissions S."/>
        </authorList>
    </citation>
    <scope>NUCLEOTIDE SEQUENCE [LARGE SCALE GENOMIC DNA]</scope>
    <source>
        <strain evidence="2 3">CGMCC 4.3529</strain>
    </source>
</reference>
<organism evidence="2 3">
    <name type="scientific">Saccharopolyspora kobensis</name>
    <dbReference type="NCBI Taxonomy" id="146035"/>
    <lineage>
        <taxon>Bacteria</taxon>
        <taxon>Bacillati</taxon>
        <taxon>Actinomycetota</taxon>
        <taxon>Actinomycetes</taxon>
        <taxon>Pseudonocardiales</taxon>
        <taxon>Pseudonocardiaceae</taxon>
        <taxon>Saccharopolyspora</taxon>
    </lineage>
</organism>
<sequence>MATLQNLVVRLGMDPTKLMKGAKRATREVQKFREDVDKTSTRIRAMSDAVGNMSRPTGLLAMTAAASLVPKAVSSASVALLALPAAGAVAAGAFSTAKVATAGMSDALDALADGDAEKIAEAMDKLSPSAQRMAKALHSARQQFDGVRKSVQERFFAGLDKEVRDLATTYFPLLETGMGGVGGAINGMAREASGAIKTPFFQGVVAQVFATTQRAVENLTPAVGPLFMALGNLVQVGLPLVERFTAWIGAAGDSKLAFLGSAEGLAWLQSKVDGGIASFHQLMAIVVPIAQAMFGMGSALGTLVGWYSQLPAGVQATVATMLLWGFAISAVVSRFAPLIAGIGRISGALWASATIDGGLLKTWGAKFGAFAATVGSALVRAATAIGTYAVQAAVGLARAAAAMAAYLARMVVQGAMIVAQWAIMAAGAMARAVVMAASWFVALGPIGWVIAIVVGLVALIIANWDTVVAWTSAAWDTVVGWISSAWDWIVSTVSSAAQWVVDLVSGAWDSIVAWVQDFAHRFWQLHVDAWNWVKDAFTNGANAVVDFVSSIPDRILSALGDLGNLLVNAGKAIMQGLLDGINAAWKWVQDKLSWITDMIPDWKGPMTVDLKLLEPTGKAIMHGLTVGIDDGADGLFRQLQGITTDIGTAVAPPKATAAVDGTAAGGLTPAAIRAALDGVSIVLDVGGRQVLTKVVNDENRSNKRR</sequence>
<protein>
    <submittedName>
        <fullName evidence="2">Phage-related protein</fullName>
    </submittedName>
</protein>
<proteinExistence type="predicted"/>
<name>A0ABY1DVE3_9PSEU</name>
<feature type="transmembrane region" description="Helical" evidence="1">
    <location>
        <begin position="319"/>
        <end position="342"/>
    </location>
</feature>
<gene>
    <name evidence="2" type="ORF">SAMN05216506_103158</name>
</gene>
<feature type="transmembrane region" description="Helical" evidence="1">
    <location>
        <begin position="363"/>
        <end position="382"/>
    </location>
</feature>
<keyword evidence="1" id="KW-0472">Membrane</keyword>
<comment type="caution">
    <text evidence="2">The sequence shown here is derived from an EMBL/GenBank/DDBJ whole genome shotgun (WGS) entry which is preliminary data.</text>
</comment>
<dbReference type="RefSeq" id="WP_093350558.1">
    <property type="nucleotide sequence ID" value="NZ_FOME01000003.1"/>
</dbReference>
<feature type="transmembrane region" description="Helical" evidence="1">
    <location>
        <begin position="446"/>
        <end position="464"/>
    </location>
</feature>
<evidence type="ECO:0000313" key="2">
    <source>
        <dbReference type="EMBL" id="SFD23215.1"/>
    </source>
</evidence>